<organism evidence="1 2">
    <name type="scientific">Pleurodeles waltl</name>
    <name type="common">Iberian ribbed newt</name>
    <dbReference type="NCBI Taxonomy" id="8319"/>
    <lineage>
        <taxon>Eukaryota</taxon>
        <taxon>Metazoa</taxon>
        <taxon>Chordata</taxon>
        <taxon>Craniata</taxon>
        <taxon>Vertebrata</taxon>
        <taxon>Euteleostomi</taxon>
        <taxon>Amphibia</taxon>
        <taxon>Batrachia</taxon>
        <taxon>Caudata</taxon>
        <taxon>Salamandroidea</taxon>
        <taxon>Salamandridae</taxon>
        <taxon>Pleurodelinae</taxon>
        <taxon>Pleurodeles</taxon>
    </lineage>
</organism>
<evidence type="ECO:0000313" key="2">
    <source>
        <dbReference type="Proteomes" id="UP001066276"/>
    </source>
</evidence>
<dbReference type="Proteomes" id="UP001066276">
    <property type="component" value="Chromosome 9"/>
</dbReference>
<dbReference type="AlphaFoldDB" id="A0AAV7MPA6"/>
<reference evidence="1" key="1">
    <citation type="journal article" date="2022" name="bioRxiv">
        <title>Sequencing and chromosome-scale assembly of the giantPleurodeles waltlgenome.</title>
        <authorList>
            <person name="Brown T."/>
            <person name="Elewa A."/>
            <person name="Iarovenko S."/>
            <person name="Subramanian E."/>
            <person name="Araus A.J."/>
            <person name="Petzold A."/>
            <person name="Susuki M."/>
            <person name="Suzuki K.-i.T."/>
            <person name="Hayashi T."/>
            <person name="Toyoda A."/>
            <person name="Oliveira C."/>
            <person name="Osipova E."/>
            <person name="Leigh N.D."/>
            <person name="Simon A."/>
            <person name="Yun M.H."/>
        </authorList>
    </citation>
    <scope>NUCLEOTIDE SEQUENCE</scope>
    <source>
        <strain evidence="1">20211129_DDA</strain>
        <tissue evidence="1">Liver</tissue>
    </source>
</reference>
<proteinExistence type="predicted"/>
<sequence>MWTGSYLAWNGMRGRLLKERQQAKGLEWLAPFIMFILTGRKQIDECSEECNGYLMDGVPDMLNDNVSGDDDVEKGLLR</sequence>
<dbReference type="EMBL" id="JANPWB010000013">
    <property type="protein sequence ID" value="KAJ1105473.1"/>
    <property type="molecule type" value="Genomic_DNA"/>
</dbReference>
<gene>
    <name evidence="1" type="ORF">NDU88_002879</name>
</gene>
<keyword evidence="2" id="KW-1185">Reference proteome</keyword>
<accession>A0AAV7MPA6</accession>
<comment type="caution">
    <text evidence="1">The sequence shown here is derived from an EMBL/GenBank/DDBJ whole genome shotgun (WGS) entry which is preliminary data.</text>
</comment>
<name>A0AAV7MPA6_PLEWA</name>
<protein>
    <submittedName>
        <fullName evidence="1">Uncharacterized protein</fullName>
    </submittedName>
</protein>
<evidence type="ECO:0000313" key="1">
    <source>
        <dbReference type="EMBL" id="KAJ1105473.1"/>
    </source>
</evidence>